<dbReference type="InterPro" id="IPR001251">
    <property type="entry name" value="CRAL-TRIO_dom"/>
</dbReference>
<sequence>MKVYHILTQYFWTIIFVLHWNLITPQSDSKDLLLTVEEKATLDEFKSQVIPILPEDYMKSDFYLVRWLRARAFDIPAAKTMLLDTMKWRKANRIKSIMKENWSDMAIDFPVTFGSFDKVGRPVVTLEMGDWDFQAAVVTGKAQILNRYLTYIIERYVQSVFKAQAAGKNVTRVVTLVDVEGFNLRKHSCPQCISIMVRWTATTESYYPQFVKDTVIINAPTLIQVPLNAVKPFMGRETREQLHVFGTNKEQWMSFLDERIDRNQRTARYGGTKLKVE</sequence>
<dbReference type="Pfam" id="PF00650">
    <property type="entry name" value="CRAL_TRIO"/>
    <property type="match status" value="1"/>
</dbReference>
<proteinExistence type="predicted"/>
<dbReference type="PANTHER" id="PTHR23324">
    <property type="entry name" value="SEC14 RELATED PROTEIN"/>
    <property type="match status" value="1"/>
</dbReference>
<dbReference type="Proteomes" id="UP001642540">
    <property type="component" value="Unassembled WGS sequence"/>
</dbReference>
<dbReference type="InterPro" id="IPR036273">
    <property type="entry name" value="CRAL/TRIO_N_dom_sf"/>
</dbReference>
<name>A0ABP1PWD7_9HEXA</name>
<dbReference type="PROSITE" id="PS50191">
    <property type="entry name" value="CRAL_TRIO"/>
    <property type="match status" value="1"/>
</dbReference>
<dbReference type="PANTHER" id="PTHR23324:SF83">
    <property type="entry name" value="SEC14-LIKE PROTEIN 2"/>
    <property type="match status" value="1"/>
</dbReference>
<feature type="domain" description="CRAL-TRIO" evidence="1">
    <location>
        <begin position="113"/>
        <end position="277"/>
    </location>
</feature>
<protein>
    <recommendedName>
        <fullName evidence="1">CRAL-TRIO domain-containing protein</fullName>
    </recommendedName>
</protein>
<dbReference type="InterPro" id="IPR051064">
    <property type="entry name" value="SEC14/CRAL-TRIO_domain"/>
</dbReference>
<evidence type="ECO:0000259" key="1">
    <source>
        <dbReference type="PROSITE" id="PS50191"/>
    </source>
</evidence>
<dbReference type="SMART" id="SM00516">
    <property type="entry name" value="SEC14"/>
    <property type="match status" value="1"/>
</dbReference>
<gene>
    <name evidence="2" type="ORF">ODALV1_LOCUS4518</name>
</gene>
<dbReference type="PRINTS" id="PR00180">
    <property type="entry name" value="CRETINALDHBP"/>
</dbReference>
<dbReference type="InterPro" id="IPR036865">
    <property type="entry name" value="CRAL-TRIO_dom_sf"/>
</dbReference>
<accession>A0ABP1PWD7</accession>
<comment type="caution">
    <text evidence="2">The sequence shown here is derived from an EMBL/GenBank/DDBJ whole genome shotgun (WGS) entry which is preliminary data.</text>
</comment>
<organism evidence="2 3">
    <name type="scientific">Orchesella dallaii</name>
    <dbReference type="NCBI Taxonomy" id="48710"/>
    <lineage>
        <taxon>Eukaryota</taxon>
        <taxon>Metazoa</taxon>
        <taxon>Ecdysozoa</taxon>
        <taxon>Arthropoda</taxon>
        <taxon>Hexapoda</taxon>
        <taxon>Collembola</taxon>
        <taxon>Entomobryomorpha</taxon>
        <taxon>Entomobryoidea</taxon>
        <taxon>Orchesellidae</taxon>
        <taxon>Orchesellinae</taxon>
        <taxon>Orchesella</taxon>
    </lineage>
</organism>
<dbReference type="CDD" id="cd00170">
    <property type="entry name" value="SEC14"/>
    <property type="match status" value="1"/>
</dbReference>
<evidence type="ECO:0000313" key="2">
    <source>
        <dbReference type="EMBL" id="CAL8079980.1"/>
    </source>
</evidence>
<dbReference type="Gene3D" id="3.40.525.10">
    <property type="entry name" value="CRAL-TRIO lipid binding domain"/>
    <property type="match status" value="1"/>
</dbReference>
<dbReference type="SMART" id="SM01100">
    <property type="entry name" value="CRAL_TRIO_N"/>
    <property type="match status" value="1"/>
</dbReference>
<reference evidence="2 3" key="1">
    <citation type="submission" date="2024-08" db="EMBL/GenBank/DDBJ databases">
        <authorList>
            <person name="Cucini C."/>
            <person name="Frati F."/>
        </authorList>
    </citation>
    <scope>NUCLEOTIDE SEQUENCE [LARGE SCALE GENOMIC DNA]</scope>
</reference>
<dbReference type="SUPFAM" id="SSF46938">
    <property type="entry name" value="CRAL/TRIO N-terminal domain"/>
    <property type="match status" value="1"/>
</dbReference>
<evidence type="ECO:0000313" key="3">
    <source>
        <dbReference type="Proteomes" id="UP001642540"/>
    </source>
</evidence>
<dbReference type="EMBL" id="CAXLJM020000014">
    <property type="protein sequence ID" value="CAL8079980.1"/>
    <property type="molecule type" value="Genomic_DNA"/>
</dbReference>
<dbReference type="SUPFAM" id="SSF52087">
    <property type="entry name" value="CRAL/TRIO domain"/>
    <property type="match status" value="1"/>
</dbReference>
<dbReference type="InterPro" id="IPR011074">
    <property type="entry name" value="CRAL/TRIO_N_dom"/>
</dbReference>
<keyword evidence="3" id="KW-1185">Reference proteome</keyword>